<dbReference type="InterPro" id="IPR024461">
    <property type="entry name" value="CCDC90-like"/>
</dbReference>
<evidence type="ECO:0000256" key="7">
    <source>
        <dbReference type="ARBA" id="ARBA00023136"/>
    </source>
</evidence>
<keyword evidence="5" id="KW-0175">Coiled coil</keyword>
<proteinExistence type="predicted"/>
<keyword evidence="10" id="KW-1185">Reference proteome</keyword>
<evidence type="ECO:0000256" key="1">
    <source>
        <dbReference type="ARBA" id="ARBA00004173"/>
    </source>
</evidence>
<dbReference type="Pfam" id="PF07798">
    <property type="entry name" value="CCDC90-like"/>
    <property type="match status" value="1"/>
</dbReference>
<gene>
    <name evidence="9" type="ORF">HHK36_003032</name>
</gene>
<sequence>MSAKRRMTTAAARQISQLLKYNGKQASLVDTLALVRRLEAEEIPLKQAEAIISVITEVFIESETQFSVSKDETQKIGMILESNMSKLNSELESSQERHIYLFQRQTEKIGSNIEKMYSELHRDIEKLGRDIEKTTEKLGSDIKRMCETLESEMRYEIVKDNAELRLDLKDGINKLHQEIHLQNYDVMRYCIGTIVSISAVGLAVICILK</sequence>
<keyword evidence="4 8" id="KW-1133">Transmembrane helix</keyword>
<dbReference type="Proteomes" id="UP000655225">
    <property type="component" value="Unassembled WGS sequence"/>
</dbReference>
<evidence type="ECO:0000256" key="3">
    <source>
        <dbReference type="ARBA" id="ARBA00022692"/>
    </source>
</evidence>
<dbReference type="PANTHER" id="PTHR14360:SF1">
    <property type="entry name" value="PROTEIN FMP32, MITOCHONDRIAL"/>
    <property type="match status" value="1"/>
</dbReference>
<feature type="transmembrane region" description="Helical" evidence="8">
    <location>
        <begin position="186"/>
        <end position="208"/>
    </location>
</feature>
<keyword evidence="6" id="KW-0496">Mitochondrion</keyword>
<comment type="caution">
    <text evidence="9">The sequence shown here is derived from an EMBL/GenBank/DDBJ whole genome shotgun (WGS) entry which is preliminary data.</text>
</comment>
<protein>
    <submittedName>
        <fullName evidence="9">Uncharacterized protein</fullName>
    </submittedName>
</protein>
<organism evidence="9 10">
    <name type="scientific">Tetracentron sinense</name>
    <name type="common">Spur-leaf</name>
    <dbReference type="NCBI Taxonomy" id="13715"/>
    <lineage>
        <taxon>Eukaryota</taxon>
        <taxon>Viridiplantae</taxon>
        <taxon>Streptophyta</taxon>
        <taxon>Embryophyta</taxon>
        <taxon>Tracheophyta</taxon>
        <taxon>Spermatophyta</taxon>
        <taxon>Magnoliopsida</taxon>
        <taxon>Trochodendrales</taxon>
        <taxon>Trochodendraceae</taxon>
        <taxon>Tetracentron</taxon>
    </lineage>
</organism>
<comment type="subcellular location">
    <subcellularLocation>
        <location evidence="2">Membrane</location>
    </subcellularLocation>
    <subcellularLocation>
        <location evidence="1">Mitochondrion</location>
    </subcellularLocation>
</comment>
<dbReference type="Gene3D" id="1.20.5.340">
    <property type="match status" value="1"/>
</dbReference>
<reference evidence="9 10" key="1">
    <citation type="submission" date="2020-04" db="EMBL/GenBank/DDBJ databases">
        <title>Plant Genome Project.</title>
        <authorList>
            <person name="Zhang R.-G."/>
        </authorList>
    </citation>
    <scope>NUCLEOTIDE SEQUENCE [LARGE SCALE GENOMIC DNA]</scope>
    <source>
        <strain evidence="9">YNK0</strain>
        <tissue evidence="9">Leaf</tissue>
    </source>
</reference>
<name>A0A834ZQG3_TETSI</name>
<dbReference type="GO" id="GO:0005739">
    <property type="term" value="C:mitochondrion"/>
    <property type="evidence" value="ECO:0007669"/>
    <property type="project" value="UniProtKB-SubCell"/>
</dbReference>
<dbReference type="OrthoDB" id="889336at2759"/>
<evidence type="ECO:0000256" key="6">
    <source>
        <dbReference type="ARBA" id="ARBA00023128"/>
    </source>
</evidence>
<dbReference type="AlphaFoldDB" id="A0A834ZQG3"/>
<keyword evidence="3 8" id="KW-0812">Transmembrane</keyword>
<keyword evidence="7 8" id="KW-0472">Membrane</keyword>
<evidence type="ECO:0000313" key="10">
    <source>
        <dbReference type="Proteomes" id="UP000655225"/>
    </source>
</evidence>
<evidence type="ECO:0000256" key="4">
    <source>
        <dbReference type="ARBA" id="ARBA00022989"/>
    </source>
</evidence>
<accession>A0A834ZQG3</accession>
<dbReference type="GO" id="GO:0016020">
    <property type="term" value="C:membrane"/>
    <property type="evidence" value="ECO:0007669"/>
    <property type="project" value="UniProtKB-SubCell"/>
</dbReference>
<evidence type="ECO:0000256" key="2">
    <source>
        <dbReference type="ARBA" id="ARBA00004370"/>
    </source>
</evidence>
<evidence type="ECO:0000256" key="8">
    <source>
        <dbReference type="SAM" id="Phobius"/>
    </source>
</evidence>
<dbReference type="PANTHER" id="PTHR14360">
    <property type="entry name" value="PROTEIN FMP32, MITOCHONDRIAL"/>
    <property type="match status" value="1"/>
</dbReference>
<evidence type="ECO:0000313" key="9">
    <source>
        <dbReference type="EMBL" id="KAF8410502.1"/>
    </source>
</evidence>
<dbReference type="EMBL" id="JABCRI010000002">
    <property type="protein sequence ID" value="KAF8410502.1"/>
    <property type="molecule type" value="Genomic_DNA"/>
</dbReference>
<evidence type="ECO:0000256" key="5">
    <source>
        <dbReference type="ARBA" id="ARBA00023054"/>
    </source>
</evidence>